<feature type="transmembrane region" description="Helical" evidence="1">
    <location>
        <begin position="26"/>
        <end position="48"/>
    </location>
</feature>
<evidence type="ECO:0000256" key="1">
    <source>
        <dbReference type="SAM" id="Phobius"/>
    </source>
</evidence>
<comment type="caution">
    <text evidence="2">The sequence shown here is derived from an EMBL/GenBank/DDBJ whole genome shotgun (WGS) entry which is preliminary data.</text>
</comment>
<organism evidence="2 3">
    <name type="scientific">Kribbella yunnanensis</name>
    <dbReference type="NCBI Taxonomy" id="190194"/>
    <lineage>
        <taxon>Bacteria</taxon>
        <taxon>Bacillati</taxon>
        <taxon>Actinomycetota</taxon>
        <taxon>Actinomycetes</taxon>
        <taxon>Propionibacteriales</taxon>
        <taxon>Kribbellaceae</taxon>
        <taxon>Kribbella</taxon>
    </lineage>
</organism>
<keyword evidence="3" id="KW-1185">Reference proteome</keyword>
<gene>
    <name evidence="2" type="ORF">GCM10009745_45840</name>
</gene>
<dbReference type="EMBL" id="BAAANF010000016">
    <property type="protein sequence ID" value="GAA1694972.1"/>
    <property type="molecule type" value="Genomic_DNA"/>
</dbReference>
<name>A0ABP4TZP2_9ACTN</name>
<dbReference type="Proteomes" id="UP001500280">
    <property type="component" value="Unassembled WGS sequence"/>
</dbReference>
<evidence type="ECO:0000313" key="2">
    <source>
        <dbReference type="EMBL" id="GAA1694972.1"/>
    </source>
</evidence>
<keyword evidence="1" id="KW-0472">Membrane</keyword>
<reference evidence="3" key="1">
    <citation type="journal article" date="2019" name="Int. J. Syst. Evol. Microbiol.">
        <title>The Global Catalogue of Microorganisms (GCM) 10K type strain sequencing project: providing services to taxonomists for standard genome sequencing and annotation.</title>
        <authorList>
            <consortium name="The Broad Institute Genomics Platform"/>
            <consortium name="The Broad Institute Genome Sequencing Center for Infectious Disease"/>
            <person name="Wu L."/>
            <person name="Ma J."/>
        </authorList>
    </citation>
    <scope>NUCLEOTIDE SEQUENCE [LARGE SCALE GENOMIC DNA]</scope>
    <source>
        <strain evidence="3">JCM 14307</strain>
    </source>
</reference>
<keyword evidence="1" id="KW-0812">Transmembrane</keyword>
<evidence type="ECO:0000313" key="3">
    <source>
        <dbReference type="Proteomes" id="UP001500280"/>
    </source>
</evidence>
<proteinExistence type="predicted"/>
<accession>A0ABP4TZP2</accession>
<protein>
    <submittedName>
        <fullName evidence="2">Uncharacterized protein</fullName>
    </submittedName>
</protein>
<keyword evidence="1" id="KW-1133">Transmembrane helix</keyword>
<sequence>MGNFCEAEHVHPIDAGDRVGKSGREVLTFVVTMVVLLVLAGLVLLAVARGEGKHFG</sequence>